<dbReference type="PANTHER" id="PTHR30540">
    <property type="entry name" value="OSMOTIC STRESS POTASSIUM TRANSPORTER"/>
    <property type="match status" value="1"/>
</dbReference>
<evidence type="ECO:0000256" key="10">
    <source>
        <dbReference type="SAM" id="MobiDB-lite"/>
    </source>
</evidence>
<dbReference type="PANTHER" id="PTHR30540:SF94">
    <property type="entry name" value="POTASSIUM TRANSPORTER 5"/>
    <property type="match status" value="1"/>
</dbReference>
<evidence type="ECO:0000256" key="8">
    <source>
        <dbReference type="ARBA" id="ARBA00023065"/>
    </source>
</evidence>
<evidence type="ECO:0000259" key="12">
    <source>
        <dbReference type="Pfam" id="PF02705"/>
    </source>
</evidence>
<comment type="subcellular location">
    <subcellularLocation>
        <location evidence="1">Cell membrane</location>
        <topology evidence="1">Multi-pass membrane protein</topology>
    </subcellularLocation>
</comment>
<feature type="region of interest" description="Disordered" evidence="10">
    <location>
        <begin position="339"/>
        <end position="362"/>
    </location>
</feature>
<dbReference type="GO" id="GO:0005886">
    <property type="term" value="C:plasma membrane"/>
    <property type="evidence" value="ECO:0007669"/>
    <property type="project" value="UniProtKB-SubCell"/>
</dbReference>
<feature type="compositionally biased region" description="Pro residues" evidence="10">
    <location>
        <begin position="345"/>
        <end position="354"/>
    </location>
</feature>
<feature type="domain" description="K+ potassium transporter integral membrane" evidence="12">
    <location>
        <begin position="1"/>
        <end position="140"/>
    </location>
</feature>
<comment type="similarity">
    <text evidence="2">Belongs to the HAK/KUP transporter (TC 2.A.72.3) family.</text>
</comment>
<keyword evidence="3" id="KW-0813">Transport</keyword>
<evidence type="ECO:0000256" key="6">
    <source>
        <dbReference type="ARBA" id="ARBA00022958"/>
    </source>
</evidence>
<feature type="transmembrane region" description="Helical" evidence="11">
    <location>
        <begin position="51"/>
        <end position="71"/>
    </location>
</feature>
<evidence type="ECO:0000256" key="11">
    <source>
        <dbReference type="SAM" id="Phobius"/>
    </source>
</evidence>
<keyword evidence="9 11" id="KW-0472">Membrane</keyword>
<proteinExistence type="inferred from homology"/>
<dbReference type="Pfam" id="PF02705">
    <property type="entry name" value="K_trans"/>
    <property type="match status" value="1"/>
</dbReference>
<evidence type="ECO:0000313" key="15">
    <source>
        <dbReference type="Proteomes" id="UP001603857"/>
    </source>
</evidence>
<feature type="domain" description="K+ potassium transporter C-terminal" evidence="13">
    <location>
        <begin position="153"/>
        <end position="228"/>
    </location>
</feature>
<dbReference type="GO" id="GO:0006813">
    <property type="term" value="P:potassium ion transport"/>
    <property type="evidence" value="ECO:0007669"/>
    <property type="project" value="UniProtKB-KW"/>
</dbReference>
<keyword evidence="15" id="KW-1185">Reference proteome</keyword>
<keyword evidence="4" id="KW-0633">Potassium transport</keyword>
<evidence type="ECO:0000256" key="2">
    <source>
        <dbReference type="ARBA" id="ARBA00008440"/>
    </source>
</evidence>
<feature type="transmembrane region" description="Helical" evidence="11">
    <location>
        <begin position="108"/>
        <end position="126"/>
    </location>
</feature>
<keyword evidence="6" id="KW-0630">Potassium</keyword>
<evidence type="ECO:0000256" key="3">
    <source>
        <dbReference type="ARBA" id="ARBA00022448"/>
    </source>
</evidence>
<dbReference type="Pfam" id="PF22776">
    <property type="entry name" value="K_trans_C"/>
    <property type="match status" value="1"/>
</dbReference>
<evidence type="ECO:0000256" key="4">
    <source>
        <dbReference type="ARBA" id="ARBA00022538"/>
    </source>
</evidence>
<dbReference type="AlphaFoldDB" id="A0ABD1NGQ8"/>
<comment type="caution">
    <text evidence="14">The sequence shown here is derived from an EMBL/GenBank/DDBJ whole genome shotgun (WGS) entry which is preliminary data.</text>
</comment>
<keyword evidence="8" id="KW-0406">Ion transport</keyword>
<dbReference type="InterPro" id="IPR053952">
    <property type="entry name" value="K_trans_C"/>
</dbReference>
<feature type="transmembrane region" description="Helical" evidence="11">
    <location>
        <begin position="168"/>
        <end position="187"/>
    </location>
</feature>
<dbReference type="Proteomes" id="UP001603857">
    <property type="component" value="Unassembled WGS sequence"/>
</dbReference>
<evidence type="ECO:0000256" key="7">
    <source>
        <dbReference type="ARBA" id="ARBA00022989"/>
    </source>
</evidence>
<evidence type="ECO:0000256" key="5">
    <source>
        <dbReference type="ARBA" id="ARBA00022692"/>
    </source>
</evidence>
<evidence type="ECO:0000256" key="9">
    <source>
        <dbReference type="ARBA" id="ARBA00023136"/>
    </source>
</evidence>
<evidence type="ECO:0000313" key="14">
    <source>
        <dbReference type="EMBL" id="KAL2347306.1"/>
    </source>
</evidence>
<dbReference type="InterPro" id="IPR053951">
    <property type="entry name" value="K_trans_N"/>
</dbReference>
<accession>A0ABD1NGQ8</accession>
<protein>
    <recommendedName>
        <fullName evidence="16">Potassium transporter</fullName>
    </recommendedName>
</protein>
<dbReference type="InterPro" id="IPR003855">
    <property type="entry name" value="K+_transporter"/>
</dbReference>
<organism evidence="14 15">
    <name type="scientific">Flemingia macrophylla</name>
    <dbReference type="NCBI Taxonomy" id="520843"/>
    <lineage>
        <taxon>Eukaryota</taxon>
        <taxon>Viridiplantae</taxon>
        <taxon>Streptophyta</taxon>
        <taxon>Embryophyta</taxon>
        <taxon>Tracheophyta</taxon>
        <taxon>Spermatophyta</taxon>
        <taxon>Magnoliopsida</taxon>
        <taxon>eudicotyledons</taxon>
        <taxon>Gunneridae</taxon>
        <taxon>Pentapetalae</taxon>
        <taxon>rosids</taxon>
        <taxon>fabids</taxon>
        <taxon>Fabales</taxon>
        <taxon>Fabaceae</taxon>
        <taxon>Papilionoideae</taxon>
        <taxon>50 kb inversion clade</taxon>
        <taxon>NPAAA clade</taxon>
        <taxon>indigoferoid/millettioid clade</taxon>
        <taxon>Phaseoleae</taxon>
        <taxon>Flemingia</taxon>
    </lineage>
</organism>
<reference evidence="14 15" key="1">
    <citation type="submission" date="2024-08" db="EMBL/GenBank/DDBJ databases">
        <title>Insights into the chromosomal genome structure of Flemingia macrophylla.</title>
        <authorList>
            <person name="Ding Y."/>
            <person name="Zhao Y."/>
            <person name="Bi W."/>
            <person name="Wu M."/>
            <person name="Zhao G."/>
            <person name="Gong Y."/>
            <person name="Li W."/>
            <person name="Zhang P."/>
        </authorList>
    </citation>
    <scope>NUCLEOTIDE SEQUENCE [LARGE SCALE GENOMIC DNA]</scope>
    <source>
        <strain evidence="14">DYQJB</strain>
        <tissue evidence="14">Leaf</tissue>
    </source>
</reference>
<dbReference type="EMBL" id="JBGMDY010000001">
    <property type="protein sequence ID" value="KAL2347306.1"/>
    <property type="molecule type" value="Genomic_DNA"/>
</dbReference>
<feature type="transmembrane region" description="Helical" evidence="11">
    <location>
        <begin position="12"/>
        <end position="31"/>
    </location>
</feature>
<name>A0ABD1NGQ8_9FABA</name>
<evidence type="ECO:0000259" key="13">
    <source>
        <dbReference type="Pfam" id="PF22776"/>
    </source>
</evidence>
<keyword evidence="7 11" id="KW-1133">Transmembrane helix</keyword>
<keyword evidence="5 11" id="KW-0812">Transmembrane</keyword>
<evidence type="ECO:0000256" key="1">
    <source>
        <dbReference type="ARBA" id="ARBA00004651"/>
    </source>
</evidence>
<gene>
    <name evidence="14" type="ORF">Fmac_001306</name>
</gene>
<evidence type="ECO:0008006" key="16">
    <source>
        <dbReference type="Google" id="ProtNLM"/>
    </source>
</evidence>
<sequence>MGHFSVRAIQISFSCVVFPAILIAYFGQAAYLRKFPENVSNTFYASIPEHLYWPTFLIAVVAAVIASQAMISGAFSFISQAQSLGCFPRVKVVHTSTKHKGQVYIPEVNYMFMIACVVVTVAFKTTEKMTNAYGTNTINSLTFAYAHYEKLLGIPPIFSHFISNIPSIHSVVVFVSIKAIPIAYVALEERSLFRQVKPREKRIFCCIVRHGYRDLLGDDVEFECQLVQHLKEFICQESYMLKTEGTNADEQILALGNENDMKNTINAIDEAILVESHASSDSIQGYEVTKEIEFIEKQMENGVVLRRQTLNPTHPATLSLSSPLPAPHRLVAAAPLRQTLNPTHPATPSPPQRPLLPSSHLRDPFSRSPLPMTFFPPLTPATPFLSPLPVKRREVEIYGFVRGLSCQ</sequence>